<dbReference type="InterPro" id="IPR020843">
    <property type="entry name" value="ER"/>
</dbReference>
<evidence type="ECO:0000256" key="2">
    <source>
        <dbReference type="ARBA" id="ARBA00022833"/>
    </source>
</evidence>
<dbReference type="SUPFAM" id="SSF51735">
    <property type="entry name" value="NAD(P)-binding Rossmann-fold domains"/>
    <property type="match status" value="1"/>
</dbReference>
<dbReference type="GO" id="GO:0016491">
    <property type="term" value="F:oxidoreductase activity"/>
    <property type="evidence" value="ECO:0007669"/>
    <property type="project" value="UniProtKB-KW"/>
</dbReference>
<dbReference type="RefSeq" id="WP_034420385.1">
    <property type="nucleotide sequence ID" value="NZ_CP045798.1"/>
</dbReference>
<proteinExistence type="inferred from homology"/>
<dbReference type="GO" id="GO:0008270">
    <property type="term" value="F:zinc ion binding"/>
    <property type="evidence" value="ECO:0007669"/>
    <property type="project" value="InterPro"/>
</dbReference>
<evidence type="ECO:0000256" key="3">
    <source>
        <dbReference type="ARBA" id="ARBA00023002"/>
    </source>
</evidence>
<dbReference type="EMBL" id="CP045798">
    <property type="protein sequence ID" value="QNB46946.1"/>
    <property type="molecule type" value="Genomic_DNA"/>
</dbReference>
<keyword evidence="7" id="KW-1185">Reference proteome</keyword>
<feature type="domain" description="Enoyl reductase (ER)" evidence="5">
    <location>
        <begin position="10"/>
        <end position="343"/>
    </location>
</feature>
<gene>
    <name evidence="6" type="ORF">BR63_11865</name>
</gene>
<name>A0A7G6E4E2_THEFR</name>
<dbReference type="InterPro" id="IPR002328">
    <property type="entry name" value="ADH_Zn_CS"/>
</dbReference>
<dbReference type="PROSITE" id="PS00059">
    <property type="entry name" value="ADH_ZINC"/>
    <property type="match status" value="1"/>
</dbReference>
<evidence type="ECO:0000313" key="6">
    <source>
        <dbReference type="EMBL" id="QNB46946.1"/>
    </source>
</evidence>
<dbReference type="Gene3D" id="3.40.50.720">
    <property type="entry name" value="NAD(P)-binding Rossmann-like Domain"/>
    <property type="match status" value="1"/>
</dbReference>
<dbReference type="PANTHER" id="PTHR43401">
    <property type="entry name" value="L-THREONINE 3-DEHYDROGENASE"/>
    <property type="match status" value="1"/>
</dbReference>
<evidence type="ECO:0000256" key="4">
    <source>
        <dbReference type="RuleBase" id="RU361277"/>
    </source>
</evidence>
<evidence type="ECO:0000313" key="7">
    <source>
        <dbReference type="Proteomes" id="UP000515847"/>
    </source>
</evidence>
<dbReference type="InterPro" id="IPR050129">
    <property type="entry name" value="Zn_alcohol_dh"/>
</dbReference>
<dbReference type="InterPro" id="IPR011032">
    <property type="entry name" value="GroES-like_sf"/>
</dbReference>
<keyword evidence="2 4" id="KW-0862">Zinc</keyword>
<comment type="cofactor">
    <cofactor evidence="4">
        <name>Zn(2+)</name>
        <dbReference type="ChEBI" id="CHEBI:29105"/>
    </cofactor>
</comment>
<accession>A0A7G6E4E2</accession>
<dbReference type="SUPFAM" id="SSF50129">
    <property type="entry name" value="GroES-like"/>
    <property type="match status" value="1"/>
</dbReference>
<sequence length="345" mass="37386">MKALIKTKRGKGNVELVDNYPEPQIADHEVLLKVKAIGMCGTDYHIYTDEFPSNPPVLLGHEFSGVVVKRGSKVQGFSEGTRVVSELSVKACGTCVYCKTGNAHICPQKTSPGHGIDGACADYIKMPYHLLHQVPDTVSDEEAALVEPSAIVVHALLERTRVNVGDFVVIMGPGPVGLLALQMAKIAGAGKIMVVGTTADEEVRLPLAKKLGADYVVNCQKEDPLQLVQELTGGLGVDLVVEGAGAVSAINMGIEMLRKHGKMCVIGIPGEEYIQVKWKTSVFKAIQVIFSYSSSSTSWDLVLKMLEKKVLDVKSLISYKAKLEEWEEIFRKVSEGKVIKAVLEP</sequence>
<comment type="similarity">
    <text evidence="4">Belongs to the zinc-containing alcohol dehydrogenase family.</text>
</comment>
<dbReference type="InterPro" id="IPR036291">
    <property type="entry name" value="NAD(P)-bd_dom_sf"/>
</dbReference>
<protein>
    <submittedName>
        <fullName evidence="6">Alcohol dehydrogenase catalytic domain-containing protein</fullName>
    </submittedName>
</protein>
<evidence type="ECO:0000256" key="1">
    <source>
        <dbReference type="ARBA" id="ARBA00022723"/>
    </source>
</evidence>
<dbReference type="Pfam" id="PF08240">
    <property type="entry name" value="ADH_N"/>
    <property type="match status" value="1"/>
</dbReference>
<dbReference type="OrthoDB" id="9769198at2"/>
<dbReference type="KEGG" id="tfr:BR63_11865"/>
<dbReference type="InterPro" id="IPR013154">
    <property type="entry name" value="ADH-like_N"/>
</dbReference>
<dbReference type="PANTHER" id="PTHR43401:SF2">
    <property type="entry name" value="L-THREONINE 3-DEHYDROGENASE"/>
    <property type="match status" value="1"/>
</dbReference>
<reference evidence="6 7" key="1">
    <citation type="journal article" date="2019" name="Front. Microbiol.">
        <title>Thermoanaerosceptrum fracticalcis gen. nov. sp. nov., a Novel Fumarate-Fermenting Microorganism From a Deep Fractured Carbonate Aquifer of the US Great Basin.</title>
        <authorList>
            <person name="Hamilton-Brehm S.D."/>
            <person name="Stewart L.E."/>
            <person name="Zavarin M."/>
            <person name="Caldwell M."/>
            <person name="Lawson P.A."/>
            <person name="Onstott T.C."/>
            <person name="Grzymski J."/>
            <person name="Neveux I."/>
            <person name="Lollar B.S."/>
            <person name="Russell C.E."/>
            <person name="Moser D.P."/>
        </authorList>
    </citation>
    <scope>NUCLEOTIDE SEQUENCE [LARGE SCALE GENOMIC DNA]</scope>
    <source>
        <strain evidence="6 7">DRI-13</strain>
    </source>
</reference>
<keyword evidence="3" id="KW-0560">Oxidoreductase</keyword>
<dbReference type="InterPro" id="IPR013149">
    <property type="entry name" value="ADH-like_C"/>
</dbReference>
<organism evidence="6 7">
    <name type="scientific">Thermanaerosceptrum fracticalcis</name>
    <dbReference type="NCBI Taxonomy" id="1712410"/>
    <lineage>
        <taxon>Bacteria</taxon>
        <taxon>Bacillati</taxon>
        <taxon>Bacillota</taxon>
        <taxon>Clostridia</taxon>
        <taxon>Eubacteriales</taxon>
        <taxon>Peptococcaceae</taxon>
        <taxon>Thermanaerosceptrum</taxon>
    </lineage>
</organism>
<evidence type="ECO:0000259" key="5">
    <source>
        <dbReference type="SMART" id="SM00829"/>
    </source>
</evidence>
<keyword evidence="1 4" id="KW-0479">Metal-binding</keyword>
<dbReference type="Pfam" id="PF00107">
    <property type="entry name" value="ADH_zinc_N"/>
    <property type="match status" value="1"/>
</dbReference>
<dbReference type="SMART" id="SM00829">
    <property type="entry name" value="PKS_ER"/>
    <property type="match status" value="1"/>
</dbReference>
<dbReference type="Gene3D" id="3.90.180.10">
    <property type="entry name" value="Medium-chain alcohol dehydrogenases, catalytic domain"/>
    <property type="match status" value="1"/>
</dbReference>
<dbReference type="Proteomes" id="UP000515847">
    <property type="component" value="Chromosome"/>
</dbReference>
<dbReference type="AlphaFoldDB" id="A0A7G6E4E2"/>